<comment type="caution">
    <text evidence="3">The sequence shown here is derived from an EMBL/GenBank/DDBJ whole genome shotgun (WGS) entry which is preliminary data.</text>
</comment>
<keyword evidence="1" id="KW-0175">Coiled coil</keyword>
<reference evidence="3" key="1">
    <citation type="submission" date="2023-07" db="EMBL/GenBank/DDBJ databases">
        <title>Genomic Encyclopedia of Type Strains, Phase IV (KMG-IV): sequencing the most valuable type-strain genomes for metagenomic binning, comparative biology and taxonomic classification.</title>
        <authorList>
            <person name="Goeker M."/>
        </authorList>
    </citation>
    <scope>NUCLEOTIDE SEQUENCE</scope>
    <source>
        <strain evidence="3">DSM 26174</strain>
    </source>
</reference>
<feature type="region of interest" description="Disordered" evidence="2">
    <location>
        <begin position="627"/>
        <end position="647"/>
    </location>
</feature>
<evidence type="ECO:0000256" key="1">
    <source>
        <dbReference type="SAM" id="Coils"/>
    </source>
</evidence>
<protein>
    <submittedName>
        <fullName evidence="3">Uncharacterized protein</fullName>
    </submittedName>
</protein>
<feature type="region of interest" description="Disordered" evidence="2">
    <location>
        <begin position="1"/>
        <end position="20"/>
    </location>
</feature>
<dbReference type="Proteomes" id="UP001185092">
    <property type="component" value="Unassembled WGS sequence"/>
</dbReference>
<accession>A0AAE3XRC2</accession>
<gene>
    <name evidence="3" type="ORF">HNQ88_003557</name>
</gene>
<dbReference type="RefSeq" id="WP_309940451.1">
    <property type="nucleotide sequence ID" value="NZ_AP025306.1"/>
</dbReference>
<evidence type="ECO:0000313" key="3">
    <source>
        <dbReference type="EMBL" id="MDR6240481.1"/>
    </source>
</evidence>
<feature type="coiled-coil region" evidence="1">
    <location>
        <begin position="409"/>
        <end position="436"/>
    </location>
</feature>
<sequence length="809" mass="94529">MRQFREAKKANKSTVQRKGTAHINDQRLTSVQAKNIQNVIQRYIYTEDNPLKPIENYEQLPRHIISRIDRMADSEEKDEIQMVINAAIADPDVPVRLGPNSSIDDLRVQLYFSVPDAGKVSRRFKAGDIVIGTKWAQKAVYHQLRSELKDPKTPIFLDEILEELKIPQGTIEVKDKPPSKLTPTDCFGIWLKDNMPPLPSDALELDLFRWMRLARRKAMFYFTRIAREHSLIHFLTERMDESLLMREGIEDTSHLEPAYYDLLELHDQYYAYKGLRPHSEEAIDLSKLFMYKFGEQIYFPWAHDPALWRLRQDYPHSSQRIASPAELSSKLYEREPKFEGAVELPKKKYIMDSAEEFDKLTTEELHASSYVSASFDGIIPYSHFLHRLKMENRPCFEMRRRLVPELTFIEARLQEYAFAKADIEATEQKLKAFDEMSYSDREKEVEKIEKVWRVDKQATYRCFELLYHMEHDIYAWHSRCPIMSMRFLPLYHKSLLLLLNTIHKEHIKLTKHLLERNHASWIPDIEELGDEQRDEFLATWRVVSDPIHELGHFSIDESMSVSPMKFQTVDDFRPLIISSISRLMTKPYGRKLICSIINLRSPSVSVSPGSKFKEDSDSAHAVSFREKTAKGKEEFSKENPFSDIETSGKSGGGIEILVPSNDLAVEQGRMWKIVKDPRFVEPADGSSATPMAKKEKTTDFLERKGYYLPRSGNFILNPTFVTFGHESGHVHNYHSGSLRTKVHRENYKSDPELCQWSNNEEHFVIEEVENKIRDEHGLPQRQWHTTFTLDMEEVITDTNPYLKYKNILR</sequence>
<evidence type="ECO:0000256" key="2">
    <source>
        <dbReference type="SAM" id="MobiDB-lite"/>
    </source>
</evidence>
<proteinExistence type="predicted"/>
<name>A0AAE3XRC2_9BACT</name>
<evidence type="ECO:0000313" key="4">
    <source>
        <dbReference type="Proteomes" id="UP001185092"/>
    </source>
</evidence>
<organism evidence="3 4">
    <name type="scientific">Aureibacter tunicatorum</name>
    <dbReference type="NCBI Taxonomy" id="866807"/>
    <lineage>
        <taxon>Bacteria</taxon>
        <taxon>Pseudomonadati</taxon>
        <taxon>Bacteroidota</taxon>
        <taxon>Cytophagia</taxon>
        <taxon>Cytophagales</taxon>
        <taxon>Persicobacteraceae</taxon>
        <taxon>Aureibacter</taxon>
    </lineage>
</organism>
<feature type="compositionally biased region" description="Basic and acidic residues" evidence="2">
    <location>
        <begin position="627"/>
        <end position="637"/>
    </location>
</feature>
<dbReference type="AlphaFoldDB" id="A0AAE3XRC2"/>
<dbReference type="EMBL" id="JAVDQD010000005">
    <property type="protein sequence ID" value="MDR6240481.1"/>
    <property type="molecule type" value="Genomic_DNA"/>
</dbReference>
<keyword evidence="4" id="KW-1185">Reference proteome</keyword>